<evidence type="ECO:0000313" key="10">
    <source>
        <dbReference type="EMBL" id="KAK3197390.1"/>
    </source>
</evidence>
<dbReference type="GO" id="GO:0005506">
    <property type="term" value="F:iron ion binding"/>
    <property type="evidence" value="ECO:0007669"/>
    <property type="project" value="InterPro"/>
</dbReference>
<evidence type="ECO:0000313" key="11">
    <source>
        <dbReference type="Proteomes" id="UP001280581"/>
    </source>
</evidence>
<protein>
    <recommendedName>
        <fullName evidence="12">Cytochrome P450</fullName>
    </recommendedName>
</protein>
<dbReference type="GO" id="GO:0016705">
    <property type="term" value="F:oxidoreductase activity, acting on paired donors, with incorporation or reduction of molecular oxygen"/>
    <property type="evidence" value="ECO:0007669"/>
    <property type="project" value="InterPro"/>
</dbReference>
<evidence type="ECO:0000256" key="5">
    <source>
        <dbReference type="ARBA" id="ARBA00023004"/>
    </source>
</evidence>
<sequence length="577" mass="65774">MASPVLEQVGRVFSSAVPFVSGNGTVGESLPTLSLRSLYRDGFISWAALYTFLALWTGYCITGAIYRLYFDPLAPIPGPKLAAMTTWYEGYYDIWLGGQYYKKIGELHEKYGQQYQTAIDMQLLTRVIGPVVRINPHEIHCNDPEFIDNIYAGSSRKTDKYRFTGRKTLTKQSMVATISHEMHRKRRGAMANFFSKQNVKAVEPKIRRSLNKLLYRMEQASKTGEIMPMMYVMKAATSDIITDYAFGKSTNFMDREDYNMPFFQGIELTFLVSPALMHIPWLGPLMEALPLPLVRKIMPGVGDMYKLREGWMQQIDDIKNSDDPDAGKGTIFDGVLKSKLPEEEKATARLGHEAQLTVLAGQDTTATTLSSAVYELLANPECLKKLREELIRTFPDPNDEIEFSKVENLPYLHGVIHECLRAHPGVITRMPRVSPEVDVIYNRKGLHYRFPAGTPMSMTSAHIHFQPEFFPEPMKFSPERWIENPRLDKFLIAFSRGTRNCLGINLAYQELYTLMAGVFRKYDVYDGTDTQTVPTLELYDTIRERDVDMNADYIVPFPAKGSKSVQVRVRHPEHRSA</sequence>
<evidence type="ECO:0000256" key="2">
    <source>
        <dbReference type="ARBA" id="ARBA00010617"/>
    </source>
</evidence>
<keyword evidence="4 8" id="KW-0560">Oxidoreductase</keyword>
<dbReference type="PANTHER" id="PTHR24305:SF157">
    <property type="entry name" value="N-ACETYLTRYPTOPHAN 6-HYDROXYLASE IVOC-RELATED"/>
    <property type="match status" value="1"/>
</dbReference>
<evidence type="ECO:0000256" key="8">
    <source>
        <dbReference type="RuleBase" id="RU000461"/>
    </source>
</evidence>
<keyword evidence="9" id="KW-0472">Membrane</keyword>
<gene>
    <name evidence="10" type="ORF">GRF29_216g44151</name>
</gene>
<reference evidence="10 11" key="1">
    <citation type="submission" date="2021-02" db="EMBL/GenBank/DDBJ databases">
        <title>Genome assembly of Pseudopithomyces chartarum.</title>
        <authorList>
            <person name="Jauregui R."/>
            <person name="Singh J."/>
            <person name="Voisey C."/>
        </authorList>
    </citation>
    <scope>NUCLEOTIDE SEQUENCE [LARGE SCALE GENOMIC DNA]</scope>
    <source>
        <strain evidence="10 11">AGR01</strain>
    </source>
</reference>
<dbReference type="InterPro" id="IPR017972">
    <property type="entry name" value="Cyt_P450_CS"/>
</dbReference>
<dbReference type="GO" id="GO:0020037">
    <property type="term" value="F:heme binding"/>
    <property type="evidence" value="ECO:0007669"/>
    <property type="project" value="InterPro"/>
</dbReference>
<dbReference type="Proteomes" id="UP001280581">
    <property type="component" value="Unassembled WGS sequence"/>
</dbReference>
<organism evidence="10 11">
    <name type="scientific">Pseudopithomyces chartarum</name>
    <dbReference type="NCBI Taxonomy" id="1892770"/>
    <lineage>
        <taxon>Eukaryota</taxon>
        <taxon>Fungi</taxon>
        <taxon>Dikarya</taxon>
        <taxon>Ascomycota</taxon>
        <taxon>Pezizomycotina</taxon>
        <taxon>Dothideomycetes</taxon>
        <taxon>Pleosporomycetidae</taxon>
        <taxon>Pleosporales</taxon>
        <taxon>Massarineae</taxon>
        <taxon>Didymosphaeriaceae</taxon>
        <taxon>Pseudopithomyces</taxon>
    </lineage>
</organism>
<dbReference type="InterPro" id="IPR050121">
    <property type="entry name" value="Cytochrome_P450_monoxygenase"/>
</dbReference>
<evidence type="ECO:0000256" key="7">
    <source>
        <dbReference type="PIRSR" id="PIRSR602401-1"/>
    </source>
</evidence>
<dbReference type="SUPFAM" id="SSF48264">
    <property type="entry name" value="Cytochrome P450"/>
    <property type="match status" value="1"/>
</dbReference>
<comment type="similarity">
    <text evidence="2 8">Belongs to the cytochrome P450 family.</text>
</comment>
<proteinExistence type="inferred from homology"/>
<dbReference type="InterPro" id="IPR001128">
    <property type="entry name" value="Cyt_P450"/>
</dbReference>
<keyword evidence="9" id="KW-0812">Transmembrane</keyword>
<evidence type="ECO:0000256" key="6">
    <source>
        <dbReference type="ARBA" id="ARBA00023033"/>
    </source>
</evidence>
<keyword evidence="9" id="KW-1133">Transmembrane helix</keyword>
<dbReference type="EMBL" id="WVTA01000018">
    <property type="protein sequence ID" value="KAK3197390.1"/>
    <property type="molecule type" value="Genomic_DNA"/>
</dbReference>
<dbReference type="InterPro" id="IPR036396">
    <property type="entry name" value="Cyt_P450_sf"/>
</dbReference>
<dbReference type="PRINTS" id="PR00385">
    <property type="entry name" value="P450"/>
</dbReference>
<keyword evidence="7 8" id="KW-0349">Heme</keyword>
<evidence type="ECO:0000256" key="3">
    <source>
        <dbReference type="ARBA" id="ARBA00022723"/>
    </source>
</evidence>
<accession>A0AAN6LNX6</accession>
<dbReference type="PRINTS" id="PR00463">
    <property type="entry name" value="EP450I"/>
</dbReference>
<feature type="transmembrane region" description="Helical" evidence="9">
    <location>
        <begin position="43"/>
        <end position="69"/>
    </location>
</feature>
<evidence type="ECO:0000256" key="9">
    <source>
        <dbReference type="SAM" id="Phobius"/>
    </source>
</evidence>
<keyword evidence="6 8" id="KW-0503">Monooxygenase</keyword>
<keyword evidence="3 7" id="KW-0479">Metal-binding</keyword>
<dbReference type="PANTHER" id="PTHR24305">
    <property type="entry name" value="CYTOCHROME P450"/>
    <property type="match status" value="1"/>
</dbReference>
<dbReference type="InterPro" id="IPR002401">
    <property type="entry name" value="Cyt_P450_E_grp-I"/>
</dbReference>
<keyword evidence="11" id="KW-1185">Reference proteome</keyword>
<dbReference type="CDD" id="cd11062">
    <property type="entry name" value="CYP58-like"/>
    <property type="match status" value="1"/>
</dbReference>
<name>A0AAN6LNX6_9PLEO</name>
<dbReference type="AlphaFoldDB" id="A0AAN6LNX6"/>
<evidence type="ECO:0000256" key="4">
    <source>
        <dbReference type="ARBA" id="ARBA00023002"/>
    </source>
</evidence>
<dbReference type="PROSITE" id="PS00086">
    <property type="entry name" value="CYTOCHROME_P450"/>
    <property type="match status" value="1"/>
</dbReference>
<evidence type="ECO:0008006" key="12">
    <source>
        <dbReference type="Google" id="ProtNLM"/>
    </source>
</evidence>
<feature type="binding site" description="axial binding residue" evidence="7">
    <location>
        <position position="501"/>
    </location>
    <ligand>
        <name>heme</name>
        <dbReference type="ChEBI" id="CHEBI:30413"/>
    </ligand>
    <ligandPart>
        <name>Fe</name>
        <dbReference type="ChEBI" id="CHEBI:18248"/>
    </ligandPart>
</feature>
<dbReference type="GO" id="GO:0004497">
    <property type="term" value="F:monooxygenase activity"/>
    <property type="evidence" value="ECO:0007669"/>
    <property type="project" value="UniProtKB-KW"/>
</dbReference>
<comment type="caution">
    <text evidence="10">The sequence shown here is derived from an EMBL/GenBank/DDBJ whole genome shotgun (WGS) entry which is preliminary data.</text>
</comment>
<keyword evidence="5 7" id="KW-0408">Iron</keyword>
<dbReference type="Gene3D" id="1.10.630.10">
    <property type="entry name" value="Cytochrome P450"/>
    <property type="match status" value="1"/>
</dbReference>
<dbReference type="Pfam" id="PF00067">
    <property type="entry name" value="p450"/>
    <property type="match status" value="1"/>
</dbReference>
<comment type="cofactor">
    <cofactor evidence="1 7">
        <name>heme</name>
        <dbReference type="ChEBI" id="CHEBI:30413"/>
    </cofactor>
</comment>
<evidence type="ECO:0000256" key="1">
    <source>
        <dbReference type="ARBA" id="ARBA00001971"/>
    </source>
</evidence>